<reference evidence="4 5" key="1">
    <citation type="submission" date="2023-11" db="EMBL/GenBank/DDBJ databases">
        <authorList>
            <person name="Hedman E."/>
            <person name="Englund M."/>
            <person name="Stromberg M."/>
            <person name="Nyberg Akerstrom W."/>
            <person name="Nylinder S."/>
            <person name="Jareborg N."/>
            <person name="Kallberg Y."/>
            <person name="Kronander E."/>
        </authorList>
    </citation>
    <scope>NUCLEOTIDE SEQUENCE [LARGE SCALE GENOMIC DNA]</scope>
</reference>
<evidence type="ECO:0000313" key="5">
    <source>
        <dbReference type="Proteomes" id="UP001314205"/>
    </source>
</evidence>
<dbReference type="EMBL" id="CAVLGL010000104">
    <property type="protein sequence ID" value="CAK1599118.1"/>
    <property type="molecule type" value="Genomic_DNA"/>
</dbReference>
<keyword evidence="1" id="KW-0862">Zinc</keyword>
<dbReference type="InterPro" id="IPR013087">
    <property type="entry name" value="Znf_C2H2_type"/>
</dbReference>
<sequence>MIANLPLLFANGNPTALSTISAAELEKFITFMVTCSWGHDTAKDIRQPPWWPQDVEFSHPFIKPLAVPEDWEARLKNLVRRCYDYHKSAFLLVFSAQLARYPRKRLRYVDNRDHTTSLYYRPSGRLLVTFRNENLFYDRGQLIEKEEPLLKSADIYLCDNCDSHFDNLNVLQAHERLCNNDSVPSGTCSGGLSEFLSALKLKPTQENGGDANAKNIDEDTRPKNTRTAANIDRGPPYPFSSLAYMRNAKTYVQRDNTYSRERIERYCCTSTLFNNKNVGSKSRNNQFPIRYRRPIDYWHRTHTFPNQRNKKILDLKGQLLLLKCRPISVNIERMSMKSIQDYIEKLQKEAESKMRCIEEKDIVYVDGLDLDSAMDVDMKSSDPLKRLDNDCEVIDLCSDDESPSGNENCDPRAGITCVMRGGAVLRRTAATPHALPAEPCGARQRPLPTLQRLPSAILQPHPVILITHTLNNLQTISLD</sequence>
<evidence type="ECO:0000256" key="2">
    <source>
        <dbReference type="SAM" id="MobiDB-lite"/>
    </source>
</evidence>
<dbReference type="AlphaFoldDB" id="A0AAV1LVL9"/>
<accession>A0AAV1LVL9</accession>
<dbReference type="Pfam" id="PF10491">
    <property type="entry name" value="Nrf1_DNA-bind"/>
    <property type="match status" value="1"/>
</dbReference>
<feature type="domain" description="C2H2-type" evidence="3">
    <location>
        <begin position="156"/>
        <end position="184"/>
    </location>
</feature>
<name>A0AAV1LVL9_9NEOP</name>
<keyword evidence="1" id="KW-0863">Zinc-finger</keyword>
<proteinExistence type="predicted"/>
<comment type="caution">
    <text evidence="4">The sequence shown here is derived from an EMBL/GenBank/DDBJ whole genome shotgun (WGS) entry which is preliminary data.</text>
</comment>
<evidence type="ECO:0000256" key="1">
    <source>
        <dbReference type="PROSITE-ProRule" id="PRU00042"/>
    </source>
</evidence>
<keyword evidence="5" id="KW-1185">Reference proteome</keyword>
<feature type="region of interest" description="Disordered" evidence="2">
    <location>
        <begin position="204"/>
        <end position="232"/>
    </location>
</feature>
<dbReference type="Proteomes" id="UP001314205">
    <property type="component" value="Unassembled WGS sequence"/>
</dbReference>
<protein>
    <recommendedName>
        <fullName evidence="3">C2H2-type domain-containing protein</fullName>
    </recommendedName>
</protein>
<keyword evidence="1" id="KW-0479">Metal-binding</keyword>
<evidence type="ECO:0000259" key="3">
    <source>
        <dbReference type="PROSITE" id="PS50157"/>
    </source>
</evidence>
<evidence type="ECO:0000313" key="4">
    <source>
        <dbReference type="EMBL" id="CAK1599118.1"/>
    </source>
</evidence>
<gene>
    <name evidence="4" type="ORF">PARMNEM_LOCUS18028</name>
</gene>
<dbReference type="PROSITE" id="PS50157">
    <property type="entry name" value="ZINC_FINGER_C2H2_2"/>
    <property type="match status" value="1"/>
</dbReference>
<dbReference type="GO" id="GO:0008270">
    <property type="term" value="F:zinc ion binding"/>
    <property type="evidence" value="ECO:0007669"/>
    <property type="project" value="UniProtKB-KW"/>
</dbReference>
<organism evidence="4 5">
    <name type="scientific">Parnassius mnemosyne</name>
    <name type="common">clouded apollo</name>
    <dbReference type="NCBI Taxonomy" id="213953"/>
    <lineage>
        <taxon>Eukaryota</taxon>
        <taxon>Metazoa</taxon>
        <taxon>Ecdysozoa</taxon>
        <taxon>Arthropoda</taxon>
        <taxon>Hexapoda</taxon>
        <taxon>Insecta</taxon>
        <taxon>Pterygota</taxon>
        <taxon>Neoptera</taxon>
        <taxon>Endopterygota</taxon>
        <taxon>Lepidoptera</taxon>
        <taxon>Glossata</taxon>
        <taxon>Ditrysia</taxon>
        <taxon>Papilionoidea</taxon>
        <taxon>Papilionidae</taxon>
        <taxon>Parnassiinae</taxon>
        <taxon>Parnassini</taxon>
        <taxon>Parnassius</taxon>
        <taxon>Driopa</taxon>
    </lineage>
</organism>
<dbReference type="InterPro" id="IPR019525">
    <property type="entry name" value="Nrf1_NLS/DNA-bd_dimer"/>
</dbReference>